<evidence type="ECO:0000313" key="1">
    <source>
        <dbReference type="EMBL" id="QJA69230.1"/>
    </source>
</evidence>
<name>A0A6M3JHG6_9ZZZZ</name>
<gene>
    <name evidence="1" type="ORF">MM415A04892_0003</name>
</gene>
<sequence length="65" mass="7223">MKYCEIATKLLKINIVCGKDCPMYGTDCPQLIMQDANDKIDEINKIAVERAVAAILRSVNAYSKS</sequence>
<accession>A0A6M3JHG6</accession>
<dbReference type="EMBL" id="MT141688">
    <property type="protein sequence ID" value="QJA69230.1"/>
    <property type="molecule type" value="Genomic_DNA"/>
</dbReference>
<dbReference type="AlphaFoldDB" id="A0A6M3JHG6"/>
<protein>
    <submittedName>
        <fullName evidence="1">Uncharacterized protein</fullName>
    </submittedName>
</protein>
<proteinExistence type="predicted"/>
<organism evidence="1">
    <name type="scientific">viral metagenome</name>
    <dbReference type="NCBI Taxonomy" id="1070528"/>
    <lineage>
        <taxon>unclassified sequences</taxon>
        <taxon>metagenomes</taxon>
        <taxon>organismal metagenomes</taxon>
    </lineage>
</organism>
<reference evidence="1" key="1">
    <citation type="submission" date="2020-03" db="EMBL/GenBank/DDBJ databases">
        <title>The deep terrestrial virosphere.</title>
        <authorList>
            <person name="Holmfeldt K."/>
            <person name="Nilsson E."/>
            <person name="Simone D."/>
            <person name="Lopez-Fernandez M."/>
            <person name="Wu X."/>
            <person name="de Brujin I."/>
            <person name="Lundin D."/>
            <person name="Andersson A."/>
            <person name="Bertilsson S."/>
            <person name="Dopson M."/>
        </authorList>
    </citation>
    <scope>NUCLEOTIDE SEQUENCE</scope>
    <source>
        <strain evidence="1">MM415A04892</strain>
    </source>
</reference>